<reference evidence="2 3" key="1">
    <citation type="journal article" date="2010" name="J. Bacteriol.">
        <title>Complete genome sequence analysis of Leuconostoc kimchii IMSNU 11154.</title>
        <authorList>
            <person name="Oh H.M."/>
            <person name="Cho Y.J."/>
            <person name="Kim B.K."/>
            <person name="Roe J.H."/>
            <person name="Kang S.O."/>
            <person name="Nahm B.H."/>
            <person name="Jeong G."/>
            <person name="Han H.U."/>
            <person name="Chun J."/>
        </authorList>
    </citation>
    <scope>NUCLEOTIDE SEQUENCE [LARGE SCALE GENOMIC DNA]</scope>
    <source>
        <strain evidence="3">IMSNU 11154 / KCTC 2386 / IH25</strain>
    </source>
</reference>
<organism evidence="2 3">
    <name type="scientific">Leuconostoc kimchii (strain IMSNU 11154 / KCTC 2386 / IH25)</name>
    <dbReference type="NCBI Taxonomy" id="762051"/>
    <lineage>
        <taxon>Bacteria</taxon>
        <taxon>Bacillati</taxon>
        <taxon>Bacillota</taxon>
        <taxon>Bacilli</taxon>
        <taxon>Lactobacillales</taxon>
        <taxon>Lactobacillaceae</taxon>
        <taxon>Leuconostoc</taxon>
    </lineage>
</organism>
<evidence type="ECO:0000313" key="2">
    <source>
        <dbReference type="EMBL" id="ADG39887.1"/>
    </source>
</evidence>
<dbReference type="eggNOG" id="ENOG50308GH">
    <property type="taxonomic scope" value="Bacteria"/>
</dbReference>
<accession>D5T0T8</accession>
<dbReference type="PATRIC" id="fig|762051.18.peg.348"/>
<dbReference type="OrthoDB" id="2152027at2"/>
<feature type="transmembrane region" description="Helical" evidence="1">
    <location>
        <begin position="75"/>
        <end position="97"/>
    </location>
</feature>
<dbReference type="RefSeq" id="WP_013102486.1">
    <property type="nucleotide sequence ID" value="NC_014136.1"/>
</dbReference>
<keyword evidence="1" id="KW-0812">Transmembrane</keyword>
<feature type="transmembrane region" description="Helical" evidence="1">
    <location>
        <begin position="103"/>
        <end position="120"/>
    </location>
</feature>
<dbReference type="KEGG" id="lki:LKI_01720"/>
<proteinExistence type="predicted"/>
<sequence length="133" mass="15358">MKKHFWKNRNWVTVAVEEIIIGAIIMLHYQQLDGRLPWALGLLDNPILGLIYVLIGFTLLVNSLWDFYWYRIRLVLIALSGGMWALLAGSYIMNIVVTGNVTIAPFIFIVITINVFLSAWEEPRYKLKGGDRY</sequence>
<evidence type="ECO:0008006" key="4">
    <source>
        <dbReference type="Google" id="ProtNLM"/>
    </source>
</evidence>
<feature type="transmembrane region" description="Helical" evidence="1">
    <location>
        <begin position="49"/>
        <end position="68"/>
    </location>
</feature>
<feature type="transmembrane region" description="Helical" evidence="1">
    <location>
        <begin position="12"/>
        <end position="29"/>
    </location>
</feature>
<keyword evidence="1" id="KW-0472">Membrane</keyword>
<dbReference type="Proteomes" id="UP000002362">
    <property type="component" value="Chromosome"/>
</dbReference>
<dbReference type="EMBL" id="CP001758">
    <property type="protein sequence ID" value="ADG39887.1"/>
    <property type="molecule type" value="Genomic_DNA"/>
</dbReference>
<protein>
    <recommendedName>
        <fullName evidence="4">Integral membrane protein</fullName>
    </recommendedName>
</protein>
<gene>
    <name evidence="2" type="ordered locus">LKI_01720</name>
</gene>
<evidence type="ECO:0000313" key="3">
    <source>
        <dbReference type="Proteomes" id="UP000002362"/>
    </source>
</evidence>
<dbReference type="STRING" id="762051.LKI_01720"/>
<dbReference type="HOGENOM" id="CLU_1904164_0_0_9"/>
<evidence type="ECO:0000256" key="1">
    <source>
        <dbReference type="SAM" id="Phobius"/>
    </source>
</evidence>
<dbReference type="AlphaFoldDB" id="D5T0T8"/>
<name>D5T0T8_LEUKI</name>
<keyword evidence="1" id="KW-1133">Transmembrane helix</keyword>